<dbReference type="InterPro" id="IPR007443">
    <property type="entry name" value="LpoA"/>
</dbReference>
<dbReference type="SUPFAM" id="SSF53822">
    <property type="entry name" value="Periplasmic binding protein-like I"/>
    <property type="match status" value="1"/>
</dbReference>
<dbReference type="EMBL" id="NRRV01000030">
    <property type="protein sequence ID" value="MBK1631702.1"/>
    <property type="molecule type" value="Genomic_DNA"/>
</dbReference>
<evidence type="ECO:0000256" key="2">
    <source>
        <dbReference type="SAM" id="SignalP"/>
    </source>
</evidence>
<name>A0ABS1CIF7_9GAMM</name>
<proteinExistence type="predicted"/>
<keyword evidence="4" id="KW-1185">Reference proteome</keyword>
<reference evidence="3 4" key="1">
    <citation type="journal article" date="2020" name="Microorganisms">
        <title>Osmotic Adaptation and Compatible Solute Biosynthesis of Phototrophic Bacteria as Revealed from Genome Analyses.</title>
        <authorList>
            <person name="Imhoff J.F."/>
            <person name="Rahn T."/>
            <person name="Kunzel S."/>
            <person name="Keller A."/>
            <person name="Neulinger S.C."/>
        </authorList>
    </citation>
    <scope>NUCLEOTIDE SEQUENCE [LARGE SCALE GENOMIC DNA]</scope>
    <source>
        <strain evidence="3 4">DSM 6210</strain>
    </source>
</reference>
<dbReference type="Proteomes" id="UP000748752">
    <property type="component" value="Unassembled WGS sequence"/>
</dbReference>
<evidence type="ECO:0000313" key="4">
    <source>
        <dbReference type="Proteomes" id="UP000748752"/>
    </source>
</evidence>
<feature type="chain" id="PRO_5046266173" description="Penicillin-binding protein activator" evidence="2">
    <location>
        <begin position="29"/>
        <end position="394"/>
    </location>
</feature>
<sequence>MSMQLLRRPARALTVSALALAISGCANLGVQDEPELPTTAAYPKGQAIVLLLPTGAEGPLSTAVDAIEAGYAAALARDPGDARKPSTEDTSRDALAAYETAAAASPPPVIIGPLLKKNVNAIAASRSEPQPAMLALNEANQSREGMYQFALAPEDEAKTAAQIINNLAETQSGALSTAIVYPRNDPWGERMRTAFVSALDETPVAEVAYAGNRIGALTDEVAEADIVFMVARPDDAALVYAGLGGSSAGMPVIATSHAADNKADAADMAGLFYVDVPWLVDKDMAREYIARGPNKPDADHTKGELGRLYAMGIDAYYLGGLVANANGAGSMPLSLPAGMTGELSFTTTGRLRSRRLSLGRIGEGGVPGPAAAQEIAAQAAASGAAQASSETEEI</sequence>
<dbReference type="Gene3D" id="3.40.50.2300">
    <property type="match status" value="2"/>
</dbReference>
<dbReference type="PANTHER" id="PTHR38038">
    <property type="entry name" value="PENICILLIN-BINDING PROTEIN ACTIVATOR LPOA"/>
    <property type="match status" value="1"/>
</dbReference>
<gene>
    <name evidence="3" type="ORF">CKO31_13285</name>
</gene>
<comment type="caution">
    <text evidence="3">The sequence shown here is derived from an EMBL/GenBank/DDBJ whole genome shotgun (WGS) entry which is preliminary data.</text>
</comment>
<organism evidence="3 4">
    <name type="scientific">Thiohalocapsa halophila</name>
    <dbReference type="NCBI Taxonomy" id="69359"/>
    <lineage>
        <taxon>Bacteria</taxon>
        <taxon>Pseudomonadati</taxon>
        <taxon>Pseudomonadota</taxon>
        <taxon>Gammaproteobacteria</taxon>
        <taxon>Chromatiales</taxon>
        <taxon>Chromatiaceae</taxon>
        <taxon>Thiohalocapsa</taxon>
    </lineage>
</organism>
<dbReference type="RefSeq" id="WP_306341739.1">
    <property type="nucleotide sequence ID" value="NZ_NRRV01000030.1"/>
</dbReference>
<feature type="signal peptide" evidence="2">
    <location>
        <begin position="1"/>
        <end position="28"/>
    </location>
</feature>
<keyword evidence="1" id="KW-0472">Membrane</keyword>
<keyword evidence="2" id="KW-0732">Signal</keyword>
<protein>
    <recommendedName>
        <fullName evidence="5">Penicillin-binding protein activator</fullName>
    </recommendedName>
</protein>
<evidence type="ECO:0008006" key="5">
    <source>
        <dbReference type="Google" id="ProtNLM"/>
    </source>
</evidence>
<accession>A0ABS1CIF7</accession>
<evidence type="ECO:0000313" key="3">
    <source>
        <dbReference type="EMBL" id="MBK1631702.1"/>
    </source>
</evidence>
<dbReference type="PANTHER" id="PTHR38038:SF1">
    <property type="entry name" value="PENICILLIN-BINDING PROTEIN ACTIVATOR LPOA"/>
    <property type="match status" value="1"/>
</dbReference>
<dbReference type="Pfam" id="PF04348">
    <property type="entry name" value="LppC"/>
    <property type="match status" value="2"/>
</dbReference>
<dbReference type="PROSITE" id="PS51257">
    <property type="entry name" value="PROKAR_LIPOPROTEIN"/>
    <property type="match status" value="1"/>
</dbReference>
<dbReference type="InterPro" id="IPR028082">
    <property type="entry name" value="Peripla_BP_I"/>
</dbReference>
<evidence type="ECO:0000256" key="1">
    <source>
        <dbReference type="ARBA" id="ARBA00023136"/>
    </source>
</evidence>